<dbReference type="RefSeq" id="WP_167227379.1">
    <property type="nucleotide sequence ID" value="NZ_VUYU01000014.1"/>
</dbReference>
<name>A0ABX0LN78_9BURK</name>
<dbReference type="Proteomes" id="UP000785613">
    <property type="component" value="Unassembled WGS sequence"/>
</dbReference>
<gene>
    <name evidence="1" type="ORF">F0185_19860</name>
</gene>
<dbReference type="EMBL" id="VUYU01000014">
    <property type="protein sequence ID" value="NHZ35825.1"/>
    <property type="molecule type" value="Genomic_DNA"/>
</dbReference>
<organism evidence="1 2">
    <name type="scientific">Massilia rubra</name>
    <dbReference type="NCBI Taxonomy" id="2607910"/>
    <lineage>
        <taxon>Bacteria</taxon>
        <taxon>Pseudomonadati</taxon>
        <taxon>Pseudomonadota</taxon>
        <taxon>Betaproteobacteria</taxon>
        <taxon>Burkholderiales</taxon>
        <taxon>Oxalobacteraceae</taxon>
        <taxon>Telluria group</taxon>
        <taxon>Massilia</taxon>
    </lineage>
</organism>
<comment type="caution">
    <text evidence="1">The sequence shown here is derived from an EMBL/GenBank/DDBJ whole genome shotgun (WGS) entry which is preliminary data.</text>
</comment>
<evidence type="ECO:0000313" key="1">
    <source>
        <dbReference type="EMBL" id="NHZ35825.1"/>
    </source>
</evidence>
<evidence type="ECO:0000313" key="2">
    <source>
        <dbReference type="Proteomes" id="UP000785613"/>
    </source>
</evidence>
<accession>A0ABX0LN78</accession>
<reference evidence="1 2" key="1">
    <citation type="submission" date="2019-09" db="EMBL/GenBank/DDBJ databases">
        <title>Taxonomy of Antarctic Massilia spp.: description of Massilia rubra sp. nov., Massilia aquatica sp. nov., Massilia mucilaginosa sp. nov., Massilia frigida sp. nov. isolated from streams, lakes and regoliths.</title>
        <authorList>
            <person name="Holochova P."/>
            <person name="Sedlacek I."/>
            <person name="Kralova S."/>
            <person name="Maslanova I."/>
            <person name="Busse H.-J."/>
            <person name="Stankova E."/>
            <person name="Vrbovska V."/>
            <person name="Kovarovic V."/>
            <person name="Bartak M."/>
            <person name="Svec P."/>
            <person name="Pantucek R."/>
        </authorList>
    </citation>
    <scope>NUCLEOTIDE SEQUENCE [LARGE SCALE GENOMIC DNA]</scope>
    <source>
        <strain evidence="1 2">CCM 8692</strain>
    </source>
</reference>
<proteinExistence type="predicted"/>
<keyword evidence="2" id="KW-1185">Reference proteome</keyword>
<sequence>MRRFVCFLALGICAAGIWVLRPYLFLPSGTATISWWYAADTFQQCSRDVPDEHSNYWIPTAEHIADLEMQMAGVMSERERAGLQIPNPGLRFNGQYIGFTRKGVRYIYGNFFPSYVSEVRWTSEWSPFEKPIIVCDGGRNFWGIVYNPATTEIEQPLFNGAG</sequence>
<protein>
    <submittedName>
        <fullName evidence="1">Uncharacterized protein</fullName>
    </submittedName>
</protein>